<feature type="compositionally biased region" description="Basic and acidic residues" evidence="1">
    <location>
        <begin position="227"/>
        <end position="236"/>
    </location>
</feature>
<organism evidence="2 3">
    <name type="scientific">Rotaria socialis</name>
    <dbReference type="NCBI Taxonomy" id="392032"/>
    <lineage>
        <taxon>Eukaryota</taxon>
        <taxon>Metazoa</taxon>
        <taxon>Spiralia</taxon>
        <taxon>Gnathifera</taxon>
        <taxon>Rotifera</taxon>
        <taxon>Eurotatoria</taxon>
        <taxon>Bdelloidea</taxon>
        <taxon>Philodinida</taxon>
        <taxon>Philodinidae</taxon>
        <taxon>Rotaria</taxon>
    </lineage>
</organism>
<evidence type="ECO:0000256" key="1">
    <source>
        <dbReference type="SAM" id="MobiDB-lite"/>
    </source>
</evidence>
<dbReference type="AlphaFoldDB" id="A0A818IE64"/>
<protein>
    <submittedName>
        <fullName evidence="2">Uncharacterized protein</fullName>
    </submittedName>
</protein>
<evidence type="ECO:0000313" key="3">
    <source>
        <dbReference type="Proteomes" id="UP000663869"/>
    </source>
</evidence>
<dbReference type="Proteomes" id="UP000663869">
    <property type="component" value="Unassembled WGS sequence"/>
</dbReference>
<sequence length="236" mass="27263">MLSTGEPNNTSNERIQDSNVSSSSTLNQVYSDYEFDESMTVLTTSNFNGQPSYAYGNFPTCSTEQICINDYINPYNNEFYEYPATNIADDDIPDELQNELEAVVDQMTNEPVYDNDEDETIYSDDVQNAFDQYENEYSQFWNQNTTTWNNLPDNEEEEMLEQMKECMRYMEHKYSVSDMSNDSSEIYKESSKLNPEAAEFRPFNFQPLTSIDKEANVAPSSVPNEAKQSEEHTDII</sequence>
<proteinExistence type="predicted"/>
<evidence type="ECO:0000313" key="2">
    <source>
        <dbReference type="EMBL" id="CAF3518528.1"/>
    </source>
</evidence>
<accession>A0A818IE64</accession>
<feature type="region of interest" description="Disordered" evidence="1">
    <location>
        <begin position="1"/>
        <end position="23"/>
    </location>
</feature>
<gene>
    <name evidence="2" type="ORF">FME351_LOCUS17805</name>
</gene>
<feature type="region of interest" description="Disordered" evidence="1">
    <location>
        <begin position="214"/>
        <end position="236"/>
    </location>
</feature>
<name>A0A818IE64_9BILA</name>
<reference evidence="2" key="1">
    <citation type="submission" date="2021-02" db="EMBL/GenBank/DDBJ databases">
        <authorList>
            <person name="Nowell W R."/>
        </authorList>
    </citation>
    <scope>NUCLEOTIDE SEQUENCE</scope>
</reference>
<dbReference type="EMBL" id="CAJNYU010002220">
    <property type="protein sequence ID" value="CAF3518528.1"/>
    <property type="molecule type" value="Genomic_DNA"/>
</dbReference>
<comment type="caution">
    <text evidence="2">The sequence shown here is derived from an EMBL/GenBank/DDBJ whole genome shotgun (WGS) entry which is preliminary data.</text>
</comment>